<dbReference type="GO" id="GO:0006935">
    <property type="term" value="P:chemotaxis"/>
    <property type="evidence" value="ECO:0007669"/>
    <property type="project" value="UniProtKB-UniRule"/>
</dbReference>
<dbReference type="EMBL" id="NUEQ01000013">
    <property type="protein sequence ID" value="PEJ35049.1"/>
    <property type="molecule type" value="Genomic_DNA"/>
</dbReference>
<evidence type="ECO:0000256" key="3">
    <source>
        <dbReference type="ARBA" id="ARBA00048267"/>
    </source>
</evidence>
<dbReference type="GO" id="GO:0000156">
    <property type="term" value="F:phosphorelay response regulator activity"/>
    <property type="evidence" value="ECO:0007669"/>
    <property type="project" value="InterPro"/>
</dbReference>
<dbReference type="AlphaFoldDB" id="A0AAX0S4C0"/>
<protein>
    <recommendedName>
        <fullName evidence="2">protein-glutamate methylesterase</fullName>
        <ecNumber evidence="2">3.1.1.61</ecNumber>
    </recommendedName>
</protein>
<name>A0AAX0S4C0_9BACI</name>
<dbReference type="PROSITE" id="PS50122">
    <property type="entry name" value="CHEB"/>
    <property type="match status" value="1"/>
</dbReference>
<dbReference type="InterPro" id="IPR035909">
    <property type="entry name" value="CheB_C"/>
</dbReference>
<keyword evidence="1 4" id="KW-0378">Hydrolase</keyword>
<dbReference type="Pfam" id="PF01339">
    <property type="entry name" value="CheB_methylest"/>
    <property type="match status" value="1"/>
</dbReference>
<evidence type="ECO:0000256" key="2">
    <source>
        <dbReference type="ARBA" id="ARBA00039140"/>
    </source>
</evidence>
<dbReference type="PANTHER" id="PTHR42872:SF3">
    <property type="entry name" value="PROTEIN-GLUTAMATE METHYLESTERASE_PROTEIN-GLUTAMINE GLUTAMINASE 1"/>
    <property type="match status" value="1"/>
</dbReference>
<feature type="active site" evidence="4">
    <location>
        <position position="182"/>
    </location>
</feature>
<keyword evidence="4" id="KW-0145">Chemotaxis</keyword>
<accession>A0AAX0S4C0</accession>
<dbReference type="PANTHER" id="PTHR42872">
    <property type="entry name" value="PROTEIN-GLUTAMATE METHYLESTERASE/PROTEIN-GLUTAMINE GLUTAMINASE"/>
    <property type="match status" value="1"/>
</dbReference>
<dbReference type="GO" id="GO:0005737">
    <property type="term" value="C:cytoplasm"/>
    <property type="evidence" value="ECO:0007669"/>
    <property type="project" value="InterPro"/>
</dbReference>
<dbReference type="InterPro" id="IPR000673">
    <property type="entry name" value="Sig_transdc_resp-reg_Me-estase"/>
</dbReference>
<dbReference type="EC" id="3.1.1.61" evidence="2"/>
<dbReference type="SUPFAM" id="SSF52738">
    <property type="entry name" value="Methylesterase CheB, C-terminal domain"/>
    <property type="match status" value="1"/>
</dbReference>
<dbReference type="Proteomes" id="UP000220106">
    <property type="component" value="Unassembled WGS sequence"/>
</dbReference>
<comment type="catalytic activity">
    <reaction evidence="3">
        <text>[protein]-L-glutamate 5-O-methyl ester + H2O = L-glutamyl-[protein] + methanol + H(+)</text>
        <dbReference type="Rhea" id="RHEA:23236"/>
        <dbReference type="Rhea" id="RHEA-COMP:10208"/>
        <dbReference type="Rhea" id="RHEA-COMP:10311"/>
        <dbReference type="ChEBI" id="CHEBI:15377"/>
        <dbReference type="ChEBI" id="CHEBI:15378"/>
        <dbReference type="ChEBI" id="CHEBI:17790"/>
        <dbReference type="ChEBI" id="CHEBI:29973"/>
        <dbReference type="ChEBI" id="CHEBI:82795"/>
        <dbReference type="EC" id="3.1.1.61"/>
    </reaction>
</comment>
<feature type="active site" evidence="4">
    <location>
        <position position="86"/>
    </location>
</feature>
<feature type="domain" description="CheB-type methylesterase" evidence="5">
    <location>
        <begin position="47"/>
        <end position="238"/>
    </location>
</feature>
<comment type="caution">
    <text evidence="6">The sequence shown here is derived from an EMBL/GenBank/DDBJ whole genome shotgun (WGS) entry which is preliminary data.</text>
</comment>
<dbReference type="CDD" id="cd16432">
    <property type="entry name" value="CheB_Rec"/>
    <property type="match status" value="1"/>
</dbReference>
<evidence type="ECO:0000256" key="1">
    <source>
        <dbReference type="ARBA" id="ARBA00022801"/>
    </source>
</evidence>
<evidence type="ECO:0000259" key="5">
    <source>
        <dbReference type="PROSITE" id="PS50122"/>
    </source>
</evidence>
<gene>
    <name evidence="6" type="ORF">CN689_06950</name>
</gene>
<evidence type="ECO:0000256" key="4">
    <source>
        <dbReference type="PROSITE-ProRule" id="PRU00050"/>
    </source>
</evidence>
<evidence type="ECO:0000313" key="6">
    <source>
        <dbReference type="EMBL" id="PEJ35049.1"/>
    </source>
</evidence>
<sequence length="238" mass="25988">MAASRENVHKLQKNAINIEGNPSFWRKYSEKDTREMLGNEKNKDKWFYWNKKIIVIGTSTGGPRALQTVLAGLPETIDAPILVVQHMPSGFTKSLADRLNSLCRIQVKEAEDGELIQKGVAYIAPGGFHLKVRKVGMSIAILLDQSELRSGHRPSVDVLFESVSEITDFAKIAVIMTGMGMDGSSGIIKLNQTGPLKAIAESQKTSIVFGMPKAAIATNLIDSIEDVETIANAIISYC</sequence>
<reference evidence="6 7" key="1">
    <citation type="submission" date="2017-09" db="EMBL/GenBank/DDBJ databases">
        <title>Large-scale bioinformatics analysis of Bacillus genomes uncovers conserved roles of natural products in bacterial physiology.</title>
        <authorList>
            <consortium name="Agbiome Team Llc"/>
            <person name="Bleich R.M."/>
            <person name="Kirk G.J."/>
            <person name="Santa Maria K.C."/>
            <person name="Allen S.E."/>
            <person name="Farag S."/>
            <person name="Shank E.A."/>
            <person name="Bowers A."/>
        </authorList>
    </citation>
    <scope>NUCLEOTIDE SEQUENCE [LARGE SCALE GENOMIC DNA]</scope>
    <source>
        <strain evidence="6 7">AFS003229</strain>
    </source>
</reference>
<dbReference type="Gene3D" id="3.40.50.180">
    <property type="entry name" value="Methylesterase CheB, C-terminal domain"/>
    <property type="match status" value="1"/>
</dbReference>
<organism evidence="6 7">
    <name type="scientific">Peribacillus butanolivorans</name>
    <dbReference type="NCBI Taxonomy" id="421767"/>
    <lineage>
        <taxon>Bacteria</taxon>
        <taxon>Bacillati</taxon>
        <taxon>Bacillota</taxon>
        <taxon>Bacilli</taxon>
        <taxon>Bacillales</taxon>
        <taxon>Bacillaceae</taxon>
        <taxon>Peribacillus</taxon>
    </lineage>
</organism>
<evidence type="ECO:0000313" key="7">
    <source>
        <dbReference type="Proteomes" id="UP000220106"/>
    </source>
</evidence>
<proteinExistence type="predicted"/>
<dbReference type="GO" id="GO:0008984">
    <property type="term" value="F:protein-glutamate methylesterase activity"/>
    <property type="evidence" value="ECO:0007669"/>
    <property type="project" value="UniProtKB-EC"/>
</dbReference>
<feature type="active site" evidence="4">
    <location>
        <position position="59"/>
    </location>
</feature>